<sequence>MMVWGGLFLSPMMHTWYNLMEKVFVGTGKLVAAKKVVADMVFVALQMPICFYTSTGLMAGRRPTRSRSNRHPLPALPFLPSLTKRASSEDQASNQQSKDRSNIPHTQSSWRHG</sequence>
<proteinExistence type="predicted"/>
<feature type="compositionally biased region" description="Polar residues" evidence="1">
    <location>
        <begin position="103"/>
        <end position="113"/>
    </location>
</feature>
<name>A0A8T1WHQ4_9STRA</name>
<gene>
    <name evidence="2" type="ORF">PHYPSEUDO_009601</name>
</gene>
<comment type="caution">
    <text evidence="2">The sequence shown here is derived from an EMBL/GenBank/DDBJ whole genome shotgun (WGS) entry which is preliminary data.</text>
</comment>
<evidence type="ECO:0000256" key="1">
    <source>
        <dbReference type="SAM" id="MobiDB-lite"/>
    </source>
</evidence>
<keyword evidence="3" id="KW-1185">Reference proteome</keyword>
<dbReference type="EMBL" id="JAGDFM010000004">
    <property type="protein sequence ID" value="KAG7393397.1"/>
    <property type="molecule type" value="Genomic_DNA"/>
</dbReference>
<dbReference type="Proteomes" id="UP000694044">
    <property type="component" value="Unassembled WGS sequence"/>
</dbReference>
<accession>A0A8T1WHQ4</accession>
<organism evidence="2 3">
    <name type="scientific">Phytophthora pseudosyringae</name>
    <dbReference type="NCBI Taxonomy" id="221518"/>
    <lineage>
        <taxon>Eukaryota</taxon>
        <taxon>Sar</taxon>
        <taxon>Stramenopiles</taxon>
        <taxon>Oomycota</taxon>
        <taxon>Peronosporomycetes</taxon>
        <taxon>Peronosporales</taxon>
        <taxon>Peronosporaceae</taxon>
        <taxon>Phytophthora</taxon>
    </lineage>
</organism>
<dbReference type="OrthoDB" id="430207at2759"/>
<evidence type="ECO:0000313" key="3">
    <source>
        <dbReference type="Proteomes" id="UP000694044"/>
    </source>
</evidence>
<reference evidence="2" key="1">
    <citation type="submission" date="2021-02" db="EMBL/GenBank/DDBJ databases">
        <authorList>
            <person name="Palmer J.M."/>
        </authorList>
    </citation>
    <scope>NUCLEOTIDE SEQUENCE</scope>
    <source>
        <strain evidence="2">SCRP734</strain>
    </source>
</reference>
<evidence type="ECO:0000313" key="2">
    <source>
        <dbReference type="EMBL" id="KAG7393397.1"/>
    </source>
</evidence>
<feature type="region of interest" description="Disordered" evidence="1">
    <location>
        <begin position="60"/>
        <end position="113"/>
    </location>
</feature>
<protein>
    <submittedName>
        <fullName evidence="2">Uncharacterized protein</fullName>
    </submittedName>
</protein>
<dbReference type="AlphaFoldDB" id="A0A8T1WHQ4"/>